<gene>
    <name evidence="9" type="ORF">DCAR_0832466</name>
</gene>
<dbReference type="KEGG" id="dcr:108199120"/>
<evidence type="ECO:0000256" key="1">
    <source>
        <dbReference type="ARBA" id="ARBA00004651"/>
    </source>
</evidence>
<dbReference type="InterPro" id="IPR044173">
    <property type="entry name" value="CASPL"/>
</dbReference>
<dbReference type="Pfam" id="PF04535">
    <property type="entry name" value="CASP_dom"/>
    <property type="match status" value="1"/>
</dbReference>
<evidence type="ECO:0000313" key="9">
    <source>
        <dbReference type="EMBL" id="WOH12957.1"/>
    </source>
</evidence>
<sequence length="196" mass="21024">METEQVNRVMGDEEKERARGVGKKRKVRYTGLFIRLVALLLSLAAAIILGLDKQSKVVPITLVSTLPPIKVPVTAKYHYLSAFTYFVVANAVASSYGAVVLILTVANRGSKAGKLAKAIIILDLIMVAVLASANGAAAAVGYLGHEGNKHVRWNKVCNIFGRFCNLVIVAVGVSLLGSLSYIFLIVLAVLSVHKKH</sequence>
<dbReference type="PANTHER" id="PTHR36488:SF8">
    <property type="entry name" value="CASP-LIKE PROTEIN 1U1"/>
    <property type="match status" value="1"/>
</dbReference>
<dbReference type="InterPro" id="IPR006702">
    <property type="entry name" value="CASP_dom"/>
</dbReference>
<protein>
    <recommendedName>
        <fullName evidence="8">CASP-like protein</fullName>
    </recommendedName>
</protein>
<comment type="subunit">
    <text evidence="3 8">Homodimer and heterodimers.</text>
</comment>
<keyword evidence="4 8" id="KW-1003">Cell membrane</keyword>
<dbReference type="Proteomes" id="UP000077755">
    <property type="component" value="Chromosome 8"/>
</dbReference>
<name>A0A175YRK1_DAUCS</name>
<dbReference type="OrthoDB" id="1898688at2759"/>
<comment type="similarity">
    <text evidence="2 8">Belongs to the Casparian strip membrane proteins (CASP) family.</text>
</comment>
<evidence type="ECO:0000256" key="6">
    <source>
        <dbReference type="ARBA" id="ARBA00022989"/>
    </source>
</evidence>
<proteinExistence type="inferred from homology"/>
<dbReference type="AlphaFoldDB" id="A0A175YRK1"/>
<dbReference type="OMA" id="IACTHTA"/>
<feature type="transmembrane region" description="Helical" evidence="8">
    <location>
        <begin position="32"/>
        <end position="51"/>
    </location>
</feature>
<accession>A0A175YRK1</accession>
<evidence type="ECO:0000256" key="8">
    <source>
        <dbReference type="RuleBase" id="RU361233"/>
    </source>
</evidence>
<feature type="transmembrane region" description="Helical" evidence="8">
    <location>
        <begin position="118"/>
        <end position="143"/>
    </location>
</feature>
<evidence type="ECO:0000256" key="4">
    <source>
        <dbReference type="ARBA" id="ARBA00022475"/>
    </source>
</evidence>
<dbReference type="Gramene" id="KZM85472">
    <property type="protein sequence ID" value="KZM85472"/>
    <property type="gene ID" value="DCAR_027106"/>
</dbReference>
<keyword evidence="7 8" id="KW-0472">Membrane</keyword>
<feature type="transmembrane region" description="Helical" evidence="8">
    <location>
        <begin position="163"/>
        <end position="190"/>
    </location>
</feature>
<reference evidence="9" key="2">
    <citation type="submission" date="2022-03" db="EMBL/GenBank/DDBJ databases">
        <title>Draft title - Genomic analysis of global carrot germplasm unveils the trajectory of domestication and the origin of high carotenoid orange carrot.</title>
        <authorList>
            <person name="Iorizzo M."/>
            <person name="Ellison S."/>
            <person name="Senalik D."/>
            <person name="Macko-Podgorni A."/>
            <person name="Grzebelus D."/>
            <person name="Bostan H."/>
            <person name="Rolling W."/>
            <person name="Curaba J."/>
            <person name="Simon P."/>
        </authorList>
    </citation>
    <scope>NUCLEOTIDE SEQUENCE</scope>
    <source>
        <tissue evidence="9">Leaf</tissue>
    </source>
</reference>
<reference evidence="9" key="1">
    <citation type="journal article" date="2016" name="Nat. Genet.">
        <title>A high-quality carrot genome assembly provides new insights into carotenoid accumulation and asterid genome evolution.</title>
        <authorList>
            <person name="Iorizzo M."/>
            <person name="Ellison S."/>
            <person name="Senalik D."/>
            <person name="Zeng P."/>
            <person name="Satapoomin P."/>
            <person name="Huang J."/>
            <person name="Bowman M."/>
            <person name="Iovene M."/>
            <person name="Sanseverino W."/>
            <person name="Cavagnaro P."/>
            <person name="Yildiz M."/>
            <person name="Macko-Podgorni A."/>
            <person name="Moranska E."/>
            <person name="Grzebelus E."/>
            <person name="Grzebelus D."/>
            <person name="Ashrafi H."/>
            <person name="Zheng Z."/>
            <person name="Cheng S."/>
            <person name="Spooner D."/>
            <person name="Van Deynze A."/>
            <person name="Simon P."/>
        </authorList>
    </citation>
    <scope>NUCLEOTIDE SEQUENCE</scope>
    <source>
        <tissue evidence="9">Leaf</tissue>
    </source>
</reference>
<evidence type="ECO:0000256" key="3">
    <source>
        <dbReference type="ARBA" id="ARBA00011489"/>
    </source>
</evidence>
<comment type="subcellular location">
    <subcellularLocation>
        <location evidence="1 8">Cell membrane</location>
        <topology evidence="1 8">Multi-pass membrane protein</topology>
    </subcellularLocation>
</comment>
<dbReference type="PANTHER" id="PTHR36488">
    <property type="entry name" value="CASP-LIKE PROTEIN 1U1"/>
    <property type="match status" value="1"/>
</dbReference>
<dbReference type="NCBIfam" id="TIGR01569">
    <property type="entry name" value="A_tha_TIGR01569"/>
    <property type="match status" value="1"/>
</dbReference>
<feature type="transmembrane region" description="Helical" evidence="8">
    <location>
        <begin position="82"/>
        <end position="106"/>
    </location>
</feature>
<dbReference type="InterPro" id="IPR006459">
    <property type="entry name" value="CASP/CASPL"/>
</dbReference>
<dbReference type="EMBL" id="CP093350">
    <property type="protein sequence ID" value="WOH12957.1"/>
    <property type="molecule type" value="Genomic_DNA"/>
</dbReference>
<dbReference type="GO" id="GO:0005886">
    <property type="term" value="C:plasma membrane"/>
    <property type="evidence" value="ECO:0007669"/>
    <property type="project" value="UniProtKB-SubCell"/>
</dbReference>
<evidence type="ECO:0000256" key="2">
    <source>
        <dbReference type="ARBA" id="ARBA00007651"/>
    </source>
</evidence>
<keyword evidence="6 8" id="KW-1133">Transmembrane helix</keyword>
<evidence type="ECO:0000256" key="5">
    <source>
        <dbReference type="ARBA" id="ARBA00022692"/>
    </source>
</evidence>
<organism evidence="9 10">
    <name type="scientific">Daucus carota subsp. sativus</name>
    <name type="common">Carrot</name>
    <dbReference type="NCBI Taxonomy" id="79200"/>
    <lineage>
        <taxon>Eukaryota</taxon>
        <taxon>Viridiplantae</taxon>
        <taxon>Streptophyta</taxon>
        <taxon>Embryophyta</taxon>
        <taxon>Tracheophyta</taxon>
        <taxon>Spermatophyta</taxon>
        <taxon>Magnoliopsida</taxon>
        <taxon>eudicotyledons</taxon>
        <taxon>Gunneridae</taxon>
        <taxon>Pentapetalae</taxon>
        <taxon>asterids</taxon>
        <taxon>campanulids</taxon>
        <taxon>Apiales</taxon>
        <taxon>Apiaceae</taxon>
        <taxon>Apioideae</taxon>
        <taxon>Scandiceae</taxon>
        <taxon>Daucinae</taxon>
        <taxon>Daucus</taxon>
        <taxon>Daucus sect. Daucus</taxon>
    </lineage>
</organism>
<evidence type="ECO:0000256" key="7">
    <source>
        <dbReference type="ARBA" id="ARBA00023136"/>
    </source>
</evidence>
<keyword evidence="10" id="KW-1185">Reference proteome</keyword>
<keyword evidence="5 8" id="KW-0812">Transmembrane</keyword>
<evidence type="ECO:0000313" key="10">
    <source>
        <dbReference type="Proteomes" id="UP000077755"/>
    </source>
</evidence>